<dbReference type="RefSeq" id="YP_009152015.1">
    <property type="nucleotide sequence ID" value="NC_027378.1"/>
</dbReference>
<reference evidence="1 2" key="1">
    <citation type="submission" date="2014-07" db="EMBL/GenBank/DDBJ databases">
        <title>The Complete Genome of Enterotoxigenic Escherichia coli Siphophage Seurat.</title>
        <authorList>
            <person name="Doan D.P."/>
            <person name="Lessor L.E."/>
            <person name="Hernandez A.C."/>
            <person name="Everett G.F.K."/>
        </authorList>
    </citation>
    <scope>NUCLEOTIDE SEQUENCE [LARGE SCALE GENOMIC DNA]</scope>
</reference>
<name>A0A0A0RQK9_9CAUD</name>
<dbReference type="KEGG" id="vg:24608682"/>
<proteinExistence type="predicted"/>
<keyword evidence="2" id="KW-1185">Reference proteome</keyword>
<gene>
    <name evidence="1" type="ORF">CPT_Seurat71</name>
</gene>
<dbReference type="Proteomes" id="UP000030205">
    <property type="component" value="Segment"/>
</dbReference>
<evidence type="ECO:0000313" key="1">
    <source>
        <dbReference type="EMBL" id="AIW03934.1"/>
    </source>
</evidence>
<sequence length="85" mass="9697">MCDSSASATPSTSSNVVTEVNAMRLGPYRGYYGRAAWNDATQRFEGWIICPERVKFHSVKEKNIVLNFQKCVTKYVEEQEECLIN</sequence>
<evidence type="ECO:0000313" key="2">
    <source>
        <dbReference type="Proteomes" id="UP000030205"/>
    </source>
</evidence>
<dbReference type="EMBL" id="KM236243">
    <property type="protein sequence ID" value="AIW03934.1"/>
    <property type="molecule type" value="Genomic_DNA"/>
</dbReference>
<organism evidence="1 2">
    <name type="scientific">Escherichia phage Seurat</name>
    <dbReference type="NCBI Taxonomy" id="1540098"/>
    <lineage>
        <taxon>Viruses</taxon>
        <taxon>Duplodnaviria</taxon>
        <taxon>Heunggongvirae</taxon>
        <taxon>Uroviricota</taxon>
        <taxon>Caudoviricetes</taxon>
        <taxon>Queuovirinae</taxon>
        <taxon>Seuratvirus</taxon>
        <taxon>Seuratvirus seurat</taxon>
    </lineage>
</organism>
<protein>
    <submittedName>
        <fullName evidence="1">Uncharacterized protein</fullName>
    </submittedName>
</protein>
<dbReference type="GeneID" id="24608682"/>
<accession>A0A0A0RQK9</accession>
<dbReference type="OrthoDB" id="21267at10239"/>